<dbReference type="PRINTS" id="PR00110">
    <property type="entry name" value="ALPHAAMYLASE"/>
</dbReference>
<evidence type="ECO:0000313" key="11">
    <source>
        <dbReference type="EMBL" id="CEM38500.1"/>
    </source>
</evidence>
<dbReference type="EMBL" id="CDMY01000989">
    <property type="protein sequence ID" value="CEM38500.1"/>
    <property type="molecule type" value="Genomic_DNA"/>
</dbReference>
<reference evidence="11 12" key="1">
    <citation type="submission" date="2014-11" db="EMBL/GenBank/DDBJ databases">
        <authorList>
            <person name="Zhu J."/>
            <person name="Qi W."/>
            <person name="Song R."/>
        </authorList>
    </citation>
    <scope>NUCLEOTIDE SEQUENCE [LARGE SCALE GENOMIC DNA]</scope>
</reference>
<protein>
    <recommendedName>
        <fullName evidence="4 8">Alpha-amylase</fullName>
        <ecNumber evidence="4 8">3.2.1.1</ecNumber>
    </recommendedName>
</protein>
<evidence type="ECO:0000256" key="6">
    <source>
        <dbReference type="ARBA" id="ARBA00022729"/>
    </source>
</evidence>
<dbReference type="Gene3D" id="3.20.20.80">
    <property type="entry name" value="Glycosidases"/>
    <property type="match status" value="1"/>
</dbReference>
<dbReference type="OMA" id="HGYWIAD"/>
<evidence type="ECO:0000256" key="3">
    <source>
        <dbReference type="ARBA" id="ARBA00008061"/>
    </source>
</evidence>
<dbReference type="InterPro" id="IPR006046">
    <property type="entry name" value="Alpha_amylase"/>
</dbReference>
<keyword evidence="8" id="KW-0119">Carbohydrate metabolism</keyword>
<proteinExistence type="inferred from homology"/>
<comment type="similarity">
    <text evidence="3 7">Belongs to the glycosyl hydrolase 13 family.</text>
</comment>
<organism evidence="11 12">
    <name type="scientific">Vitrella brassicaformis (strain CCMP3155)</name>
    <dbReference type="NCBI Taxonomy" id="1169540"/>
    <lineage>
        <taxon>Eukaryota</taxon>
        <taxon>Sar</taxon>
        <taxon>Alveolata</taxon>
        <taxon>Colpodellida</taxon>
        <taxon>Vitrellaceae</taxon>
        <taxon>Vitrella</taxon>
    </lineage>
</organism>
<evidence type="ECO:0000256" key="9">
    <source>
        <dbReference type="SAM" id="SignalP"/>
    </source>
</evidence>
<feature type="domain" description="Glycosyl hydrolase family 13 catalytic" evidence="10">
    <location>
        <begin position="42"/>
        <end position="403"/>
    </location>
</feature>
<gene>
    <name evidence="11" type="ORF">Vbra_10524</name>
</gene>
<feature type="chain" id="PRO_5005190895" description="Alpha-amylase" evidence="9">
    <location>
        <begin position="28"/>
        <end position="573"/>
    </location>
</feature>
<dbReference type="InterPro" id="IPR006047">
    <property type="entry name" value="GH13_cat_dom"/>
</dbReference>
<keyword evidence="8" id="KW-0378">Hydrolase</keyword>
<keyword evidence="12" id="KW-1185">Reference proteome</keyword>
<dbReference type="InterPro" id="IPR017853">
    <property type="entry name" value="GH"/>
</dbReference>
<accession>A0A0G4H433</accession>
<dbReference type="Proteomes" id="UP000041254">
    <property type="component" value="Unassembled WGS sequence"/>
</dbReference>
<feature type="signal peptide" evidence="9">
    <location>
        <begin position="1"/>
        <end position="27"/>
    </location>
</feature>
<keyword evidence="6 9" id="KW-0732">Signal</keyword>
<keyword evidence="5" id="KW-0479">Metal-binding</keyword>
<dbReference type="InParanoid" id="A0A0G4H433"/>
<name>A0A0G4H433_VITBC</name>
<dbReference type="PANTHER" id="PTHR10357">
    <property type="entry name" value="ALPHA-AMYLASE FAMILY MEMBER"/>
    <property type="match status" value="1"/>
</dbReference>
<evidence type="ECO:0000256" key="5">
    <source>
        <dbReference type="ARBA" id="ARBA00022723"/>
    </source>
</evidence>
<evidence type="ECO:0000313" key="12">
    <source>
        <dbReference type="Proteomes" id="UP000041254"/>
    </source>
</evidence>
<dbReference type="AlphaFoldDB" id="A0A0G4H433"/>
<dbReference type="PhylomeDB" id="A0A0G4H433"/>
<dbReference type="PANTHER" id="PTHR10357:SF215">
    <property type="entry name" value="ALPHA-AMYLASE 1"/>
    <property type="match status" value="1"/>
</dbReference>
<evidence type="ECO:0000259" key="10">
    <source>
        <dbReference type="SMART" id="SM00642"/>
    </source>
</evidence>
<evidence type="ECO:0000256" key="4">
    <source>
        <dbReference type="ARBA" id="ARBA00012595"/>
    </source>
</evidence>
<comment type="cofactor">
    <cofactor evidence="2">
        <name>Ca(2+)</name>
        <dbReference type="ChEBI" id="CHEBI:29108"/>
    </cofactor>
</comment>
<comment type="catalytic activity">
    <reaction evidence="1 8">
        <text>Endohydrolysis of (1-&gt;4)-alpha-D-glucosidic linkages in polysaccharides containing three or more (1-&gt;4)-alpha-linked D-glucose units.</text>
        <dbReference type="EC" id="3.2.1.1"/>
    </reaction>
</comment>
<dbReference type="SMART" id="SM00642">
    <property type="entry name" value="Aamy"/>
    <property type="match status" value="1"/>
</dbReference>
<dbReference type="EC" id="3.2.1.1" evidence="4 8"/>
<dbReference type="GO" id="GO:0005975">
    <property type="term" value="P:carbohydrate metabolic process"/>
    <property type="evidence" value="ECO:0007669"/>
    <property type="project" value="InterPro"/>
</dbReference>
<dbReference type="GO" id="GO:0046872">
    <property type="term" value="F:metal ion binding"/>
    <property type="evidence" value="ECO:0007669"/>
    <property type="project" value="UniProtKB-KW"/>
</dbReference>
<dbReference type="GO" id="GO:0004556">
    <property type="term" value="F:alpha-amylase activity"/>
    <property type="evidence" value="ECO:0007669"/>
    <property type="project" value="UniProtKB-UniRule"/>
</dbReference>
<evidence type="ECO:0000256" key="7">
    <source>
        <dbReference type="RuleBase" id="RU003615"/>
    </source>
</evidence>
<dbReference type="Pfam" id="PF00128">
    <property type="entry name" value="Alpha-amylase"/>
    <property type="match status" value="1"/>
</dbReference>
<dbReference type="VEuPathDB" id="CryptoDB:Vbra_10524"/>
<dbReference type="STRING" id="1169540.A0A0G4H433"/>
<dbReference type="SUPFAM" id="SSF51445">
    <property type="entry name" value="(Trans)glycosidases"/>
    <property type="match status" value="1"/>
</dbReference>
<sequence>MLLSVSTRTGPSLQVLVAWLLALACEAKSPAEWISSRRVVYQLIVDRFASFEDTCGIGNCTGGNVCGGTWEALANNLPYIKGMEFNAIYISPIMKNLPCGYHGYHPLDWTSLNDRLGTAKDLRKLVAKAHQSDIWVMVDVVVNNAGPNTDVPEPMNWTQVVPFNSPKYYHPYCPMDFENETSNEVCWLWKLPDLNESIPFVREFLINWTAGLSSKWGFDGLRLDAVKHMPIAFWQELSAAIGEDTYAIGEVLSQKAADVAPYQYDRKTGGTALDGLFNYPLYFALRDVFVDRGSMWKISGTLNDVKRNIKDPRGLGVFVDSHDLPRFLRSQKDVQLYKSALTFVLSTEGIPFIYYGTEQGDDASPEVDGEEWTDEHNRKPLWRLGYSTEHPLFRLIKTMNSLRHAGVFDGPQEEIWVDDHVYVFARGTTLVMTSNVGKFGVFTQNLPLSTLPIEYQAGGQACNLLARLWAEDASTPQPDGPAASPDVPLCYNVTQDGLTFRSEGGWPMVLVPRNGDGEQPQLIEEVEEHLHAIRAGEGEGGHTSGEAGRGIAWLSVAALCVVWALFEYRLRLT</sequence>
<evidence type="ECO:0000256" key="2">
    <source>
        <dbReference type="ARBA" id="ARBA00001913"/>
    </source>
</evidence>
<evidence type="ECO:0000256" key="1">
    <source>
        <dbReference type="ARBA" id="ARBA00000548"/>
    </source>
</evidence>
<dbReference type="OrthoDB" id="1740265at2759"/>
<keyword evidence="8" id="KW-0326">Glycosidase</keyword>
<evidence type="ECO:0000256" key="8">
    <source>
        <dbReference type="RuleBase" id="RU361134"/>
    </source>
</evidence>